<dbReference type="EMBL" id="LR746267">
    <property type="protein sequence ID" value="CAA7395363.1"/>
    <property type="molecule type" value="Genomic_DNA"/>
</dbReference>
<accession>A0A7I8KCF8</accession>
<gene>
    <name evidence="2" type="ORF">SI8410_04006024</name>
</gene>
<reference evidence="2" key="1">
    <citation type="submission" date="2020-02" db="EMBL/GenBank/DDBJ databases">
        <authorList>
            <person name="Scholz U."/>
            <person name="Mascher M."/>
            <person name="Fiebig A."/>
        </authorList>
    </citation>
    <scope>NUCLEOTIDE SEQUENCE</scope>
</reference>
<evidence type="ECO:0000256" key="1">
    <source>
        <dbReference type="SAM" id="SignalP"/>
    </source>
</evidence>
<proteinExistence type="predicted"/>
<keyword evidence="1" id="KW-0732">Signal</keyword>
<dbReference type="AlphaFoldDB" id="A0A7I8KCF8"/>
<protein>
    <submittedName>
        <fullName evidence="2">Uncharacterized protein</fullName>
    </submittedName>
</protein>
<evidence type="ECO:0000313" key="3">
    <source>
        <dbReference type="Proteomes" id="UP000663760"/>
    </source>
</evidence>
<name>A0A7I8KCF8_SPIIN</name>
<organism evidence="2 3">
    <name type="scientific">Spirodela intermedia</name>
    <name type="common">Intermediate duckweed</name>
    <dbReference type="NCBI Taxonomy" id="51605"/>
    <lineage>
        <taxon>Eukaryota</taxon>
        <taxon>Viridiplantae</taxon>
        <taxon>Streptophyta</taxon>
        <taxon>Embryophyta</taxon>
        <taxon>Tracheophyta</taxon>
        <taxon>Spermatophyta</taxon>
        <taxon>Magnoliopsida</taxon>
        <taxon>Liliopsida</taxon>
        <taxon>Araceae</taxon>
        <taxon>Lemnoideae</taxon>
        <taxon>Spirodela</taxon>
    </lineage>
</organism>
<evidence type="ECO:0000313" key="2">
    <source>
        <dbReference type="EMBL" id="CAA7395363.1"/>
    </source>
</evidence>
<feature type="chain" id="PRO_5029664810" evidence="1">
    <location>
        <begin position="18"/>
        <end position="73"/>
    </location>
</feature>
<keyword evidence="3" id="KW-1185">Reference proteome</keyword>
<feature type="signal peptide" evidence="1">
    <location>
        <begin position="1"/>
        <end position="17"/>
    </location>
</feature>
<dbReference type="Proteomes" id="UP000663760">
    <property type="component" value="Chromosome 4"/>
</dbReference>
<sequence length="73" mass="7244">MFWVVTVVFIAVWIVVAFTCGCASSCSVDVGIHGGGGMGNVIIDGGGCGGGSGCEPSFGQQTRGRSAFVPSSI</sequence>